<gene>
    <name evidence="1" type="ORF">NCTC5798_05052</name>
</gene>
<reference evidence="1 2" key="1">
    <citation type="submission" date="2018-06" db="EMBL/GenBank/DDBJ databases">
        <authorList>
            <consortium name="Pathogen Informatics"/>
            <person name="Doyle S."/>
        </authorList>
    </citation>
    <scope>NUCLEOTIDE SEQUENCE [LARGE SCALE GENOMIC DNA]</scope>
    <source>
        <strain evidence="1 2">NCTC5798</strain>
    </source>
</reference>
<accession>A0A379V0J4</accession>
<name>A0A379V0J4_SALET</name>
<proteinExistence type="predicted"/>
<organism evidence="1 2">
    <name type="scientific">Salmonella enterica I</name>
    <dbReference type="NCBI Taxonomy" id="59201"/>
    <lineage>
        <taxon>Bacteria</taxon>
        <taxon>Pseudomonadati</taxon>
        <taxon>Pseudomonadota</taxon>
        <taxon>Gammaproteobacteria</taxon>
        <taxon>Enterobacterales</taxon>
        <taxon>Enterobacteriaceae</taxon>
        <taxon>Salmonella</taxon>
    </lineage>
</organism>
<evidence type="ECO:0000313" key="2">
    <source>
        <dbReference type="Proteomes" id="UP000255534"/>
    </source>
</evidence>
<dbReference type="EMBL" id="UGXK01000001">
    <property type="protein sequence ID" value="SUG73763.1"/>
    <property type="molecule type" value="Genomic_DNA"/>
</dbReference>
<sequence>MASVKQIIRDIKEQKVATTGRRVLLVEGADDVTAFQNFLSRKFPAWEQDWILAPAGSKKNVLEALALEANWLGVVDRDAWTDEQIAEKRRNLANLLVLPRFCIESYLIVPEELWLGFQPKHQQAINGGIQAFIQAVHDVLPQWRNHAALWNVIHPLWNGCALPVLILRFMTLIQHRMMLKLNNAYGSGANIWIPMPY</sequence>
<evidence type="ECO:0000313" key="1">
    <source>
        <dbReference type="EMBL" id="SUG73763.1"/>
    </source>
</evidence>
<dbReference type="AlphaFoldDB" id="A0A379V0J4"/>
<dbReference type="Proteomes" id="UP000255534">
    <property type="component" value="Unassembled WGS sequence"/>
</dbReference>
<protein>
    <submittedName>
        <fullName evidence="1">Putative cytoplasmic protein</fullName>
    </submittedName>
</protein>